<sequence length="509" mass="57259">MSFIVWAIILVALVGVLGLRASGSGLLPGPPGLPLIGNWSELRGKKLHLVLTEWARRYGDFYSYRVGRNSLFVVSSVAAFDELFAKKGSLYNSRPLTSAMAHRARRRVLQTILSGQNSKIFLPYQEFESRAVLVNLAARPETFYHEAARYSSSVTFSMLLGARFETSDAVVPRKIRDEKMLFWQHLSPGSWITDWLPFLDYLPAPLAPWRKRADWMHDRWHSFFSVFFDRMNDRYKRGIAQDCFLARFLAEPDVGRWSHVDSVGIVAEILSAGTETTIASVHWFFRGAIFFPEAMKLAQQELDEVVGRDRLPQWEDRPNLPYVEALIQELHRWSSLSPLAVPHATTDADSYRGVKVPRGATVIANTYAAHHDAGTYPRPEKFVPARFLPADHPWHDAELATLQKHYAFGVGRRACPGLQVANASLFIVISRVLWGFDIRVAPSGPPRFETTASPLVVAPAPFDCSVTVRDEKAKELIAREAATLTPPQGLESASVYDGLVMDWVKQNPL</sequence>
<dbReference type="PANTHER" id="PTHR46300:SF2">
    <property type="entry name" value="CYTOCHROME P450 MONOOXYGENASE ALNH-RELATED"/>
    <property type="match status" value="1"/>
</dbReference>
<keyword evidence="4 6" id="KW-0408">Iron</keyword>
<keyword evidence="10" id="KW-1185">Reference proteome</keyword>
<evidence type="ECO:0000256" key="6">
    <source>
        <dbReference type="PIRSR" id="PIRSR602401-1"/>
    </source>
</evidence>
<dbReference type="Proteomes" id="UP001303115">
    <property type="component" value="Unassembled WGS sequence"/>
</dbReference>
<feature type="binding site" description="axial binding residue" evidence="6">
    <location>
        <position position="415"/>
    </location>
    <ligand>
        <name>heme</name>
        <dbReference type="ChEBI" id="CHEBI:30413"/>
    </ligand>
    <ligandPart>
        <name>Fe</name>
        <dbReference type="ChEBI" id="CHEBI:18248"/>
    </ligandPart>
</feature>
<organism evidence="9 10">
    <name type="scientific">Parachaetomium inaequale</name>
    <dbReference type="NCBI Taxonomy" id="2588326"/>
    <lineage>
        <taxon>Eukaryota</taxon>
        <taxon>Fungi</taxon>
        <taxon>Dikarya</taxon>
        <taxon>Ascomycota</taxon>
        <taxon>Pezizomycotina</taxon>
        <taxon>Sordariomycetes</taxon>
        <taxon>Sordariomycetidae</taxon>
        <taxon>Sordariales</taxon>
        <taxon>Chaetomiaceae</taxon>
        <taxon>Parachaetomium</taxon>
    </lineage>
</organism>
<dbReference type="GO" id="GO:0004497">
    <property type="term" value="F:monooxygenase activity"/>
    <property type="evidence" value="ECO:0007669"/>
    <property type="project" value="UniProtKB-KW"/>
</dbReference>
<comment type="similarity">
    <text evidence="1 7">Belongs to the cytochrome P450 family.</text>
</comment>
<dbReference type="GO" id="GO:0020037">
    <property type="term" value="F:heme binding"/>
    <property type="evidence" value="ECO:0007669"/>
    <property type="project" value="InterPro"/>
</dbReference>
<keyword evidence="6 7" id="KW-0349">Heme</keyword>
<evidence type="ECO:0000256" key="4">
    <source>
        <dbReference type="ARBA" id="ARBA00023004"/>
    </source>
</evidence>
<dbReference type="PANTHER" id="PTHR46300">
    <property type="entry name" value="P450, PUTATIVE (EUROFUNG)-RELATED-RELATED"/>
    <property type="match status" value="1"/>
</dbReference>
<keyword evidence="8" id="KW-0732">Signal</keyword>
<dbReference type="Pfam" id="PF00067">
    <property type="entry name" value="p450"/>
    <property type="match status" value="1"/>
</dbReference>
<dbReference type="AlphaFoldDB" id="A0AAN6P5G6"/>
<keyword evidence="2 6" id="KW-0479">Metal-binding</keyword>
<evidence type="ECO:0000256" key="3">
    <source>
        <dbReference type="ARBA" id="ARBA00023002"/>
    </source>
</evidence>
<feature type="signal peptide" evidence="8">
    <location>
        <begin position="1"/>
        <end position="18"/>
    </location>
</feature>
<dbReference type="PROSITE" id="PS00086">
    <property type="entry name" value="CYTOCHROME_P450"/>
    <property type="match status" value="1"/>
</dbReference>
<evidence type="ECO:0000256" key="8">
    <source>
        <dbReference type="SAM" id="SignalP"/>
    </source>
</evidence>
<dbReference type="InterPro" id="IPR050364">
    <property type="entry name" value="Cytochrome_P450_fung"/>
</dbReference>
<proteinExistence type="inferred from homology"/>
<comment type="caution">
    <text evidence="9">The sequence shown here is derived from an EMBL/GenBank/DDBJ whole genome shotgun (WGS) entry which is preliminary data.</text>
</comment>
<dbReference type="InterPro" id="IPR002401">
    <property type="entry name" value="Cyt_P450_E_grp-I"/>
</dbReference>
<keyword evidence="3 7" id="KW-0560">Oxidoreductase</keyword>
<evidence type="ECO:0000256" key="2">
    <source>
        <dbReference type="ARBA" id="ARBA00022723"/>
    </source>
</evidence>
<accession>A0AAN6P5G6</accession>
<keyword evidence="5 7" id="KW-0503">Monooxygenase</keyword>
<dbReference type="InterPro" id="IPR036396">
    <property type="entry name" value="Cyt_P450_sf"/>
</dbReference>
<comment type="cofactor">
    <cofactor evidence="6">
        <name>heme</name>
        <dbReference type="ChEBI" id="CHEBI:30413"/>
    </cofactor>
</comment>
<dbReference type="InterPro" id="IPR001128">
    <property type="entry name" value="Cyt_P450"/>
</dbReference>
<dbReference type="PRINTS" id="PR00463">
    <property type="entry name" value="EP450I"/>
</dbReference>
<evidence type="ECO:0000256" key="7">
    <source>
        <dbReference type="RuleBase" id="RU000461"/>
    </source>
</evidence>
<evidence type="ECO:0000313" key="10">
    <source>
        <dbReference type="Proteomes" id="UP001303115"/>
    </source>
</evidence>
<reference evidence="10" key="1">
    <citation type="journal article" date="2023" name="Mol. Phylogenet. Evol.">
        <title>Genome-scale phylogeny and comparative genomics of the fungal order Sordariales.</title>
        <authorList>
            <person name="Hensen N."/>
            <person name="Bonometti L."/>
            <person name="Westerberg I."/>
            <person name="Brannstrom I.O."/>
            <person name="Guillou S."/>
            <person name="Cros-Aarteil S."/>
            <person name="Calhoun S."/>
            <person name="Haridas S."/>
            <person name="Kuo A."/>
            <person name="Mondo S."/>
            <person name="Pangilinan J."/>
            <person name="Riley R."/>
            <person name="LaButti K."/>
            <person name="Andreopoulos B."/>
            <person name="Lipzen A."/>
            <person name="Chen C."/>
            <person name="Yan M."/>
            <person name="Daum C."/>
            <person name="Ng V."/>
            <person name="Clum A."/>
            <person name="Steindorff A."/>
            <person name="Ohm R.A."/>
            <person name="Martin F."/>
            <person name="Silar P."/>
            <person name="Natvig D.O."/>
            <person name="Lalanne C."/>
            <person name="Gautier V."/>
            <person name="Ament-Velasquez S.L."/>
            <person name="Kruys A."/>
            <person name="Hutchinson M.I."/>
            <person name="Powell A.J."/>
            <person name="Barry K."/>
            <person name="Miller A.N."/>
            <person name="Grigoriev I.V."/>
            <person name="Debuchy R."/>
            <person name="Gladieux P."/>
            <person name="Hiltunen Thoren M."/>
            <person name="Johannesson H."/>
        </authorList>
    </citation>
    <scope>NUCLEOTIDE SEQUENCE [LARGE SCALE GENOMIC DNA]</scope>
    <source>
        <strain evidence="10">CBS 284.82</strain>
    </source>
</reference>
<dbReference type="GO" id="GO:0005506">
    <property type="term" value="F:iron ion binding"/>
    <property type="evidence" value="ECO:0007669"/>
    <property type="project" value="InterPro"/>
</dbReference>
<dbReference type="PRINTS" id="PR00385">
    <property type="entry name" value="P450"/>
</dbReference>
<dbReference type="InterPro" id="IPR017972">
    <property type="entry name" value="Cyt_P450_CS"/>
</dbReference>
<dbReference type="EMBL" id="MU854648">
    <property type="protein sequence ID" value="KAK4032116.1"/>
    <property type="molecule type" value="Genomic_DNA"/>
</dbReference>
<gene>
    <name evidence="9" type="ORF">C8A01DRAFT_41453</name>
</gene>
<dbReference type="Gene3D" id="1.10.630.10">
    <property type="entry name" value="Cytochrome P450"/>
    <property type="match status" value="1"/>
</dbReference>
<dbReference type="GO" id="GO:0016705">
    <property type="term" value="F:oxidoreductase activity, acting on paired donors, with incorporation or reduction of molecular oxygen"/>
    <property type="evidence" value="ECO:0007669"/>
    <property type="project" value="InterPro"/>
</dbReference>
<feature type="chain" id="PRO_5043051124" evidence="8">
    <location>
        <begin position="19"/>
        <end position="509"/>
    </location>
</feature>
<protein>
    <submittedName>
        <fullName evidence="9">Cytochrome P450</fullName>
    </submittedName>
</protein>
<evidence type="ECO:0000256" key="1">
    <source>
        <dbReference type="ARBA" id="ARBA00010617"/>
    </source>
</evidence>
<dbReference type="SUPFAM" id="SSF48264">
    <property type="entry name" value="Cytochrome P450"/>
    <property type="match status" value="1"/>
</dbReference>
<evidence type="ECO:0000313" key="9">
    <source>
        <dbReference type="EMBL" id="KAK4032116.1"/>
    </source>
</evidence>
<name>A0AAN6P5G6_9PEZI</name>
<evidence type="ECO:0000256" key="5">
    <source>
        <dbReference type="ARBA" id="ARBA00023033"/>
    </source>
</evidence>